<dbReference type="OrthoDB" id="3197442at2"/>
<organism evidence="3 5">
    <name type="scientific">Acidipropionibacterium acidipropionici</name>
    <dbReference type="NCBI Taxonomy" id="1748"/>
    <lineage>
        <taxon>Bacteria</taxon>
        <taxon>Bacillati</taxon>
        <taxon>Actinomycetota</taxon>
        <taxon>Actinomycetes</taxon>
        <taxon>Propionibacteriales</taxon>
        <taxon>Propionibacteriaceae</taxon>
        <taxon>Acidipropionibacterium</taxon>
    </lineage>
</organism>
<evidence type="ECO:0000313" key="4">
    <source>
        <dbReference type="EMBL" id="AOZ45966.1"/>
    </source>
</evidence>
<evidence type="ECO:0000313" key="5">
    <source>
        <dbReference type="Proteomes" id="UP000075221"/>
    </source>
</evidence>
<proteinExistence type="predicted"/>
<dbReference type="InterPro" id="IPR010979">
    <property type="entry name" value="Ribosomal_uS13-like_H2TH"/>
</dbReference>
<evidence type="ECO:0000256" key="1">
    <source>
        <dbReference type="SAM" id="MobiDB-lite"/>
    </source>
</evidence>
<dbReference type="Gene3D" id="1.10.8.50">
    <property type="match status" value="1"/>
</dbReference>
<keyword evidence="3" id="KW-0689">Ribosomal protein</keyword>
<reference evidence="4 6" key="1">
    <citation type="journal article" date="2016" name="Plant Dis.">
        <title>Improved production of propionic acid using genome shuffling.</title>
        <authorList>
            <person name="Luna-Flores C.H."/>
            <person name="Palfreyman R.W."/>
            <person name="Kromer J.O."/>
            <person name="Nielsen L.K."/>
            <person name="Marcellin E."/>
        </authorList>
    </citation>
    <scope>NUCLEOTIDE SEQUENCE [LARGE SCALE GENOMIC DNA]</scope>
    <source>
        <strain evidence="4 6">F3E8</strain>
    </source>
</reference>
<dbReference type="EMBL" id="CP014352">
    <property type="protein sequence ID" value="AMS04473.1"/>
    <property type="molecule type" value="Genomic_DNA"/>
</dbReference>
<dbReference type="RefSeq" id="WP_015070478.1">
    <property type="nucleotide sequence ID" value="NZ_CP013126.1"/>
</dbReference>
<accession>A0A142KED5</accession>
<dbReference type="InterPro" id="IPR055201">
    <property type="entry name" value="IHF-like_H2TH"/>
</dbReference>
<dbReference type="OMA" id="MAIPQLS"/>
<keyword evidence="6" id="KW-1185">Reference proteome</keyword>
<dbReference type="SUPFAM" id="SSF46946">
    <property type="entry name" value="S13-like H2TH domain"/>
    <property type="match status" value="1"/>
</dbReference>
<gene>
    <name evidence="4" type="ORF">A8L58_03700</name>
    <name evidence="3" type="ORF">AXH35_02235</name>
</gene>
<sequence length="107" mass="11656">MSIPTLSPEQLSAARQAATRARRARADLKARLRNGEISLGQALDEAAADDVLAHVKVVDILKSLPRVGEKRATEIMERLDIAPNRRLRGLGRHQSAGLRAEFPPSGK</sequence>
<dbReference type="Proteomes" id="UP000075221">
    <property type="component" value="Chromosome"/>
</dbReference>
<evidence type="ECO:0000313" key="6">
    <source>
        <dbReference type="Proteomes" id="UP000178666"/>
    </source>
</evidence>
<dbReference type="AlphaFoldDB" id="A0A142KED5"/>
<reference evidence="3 5" key="2">
    <citation type="submission" date="2016-02" db="EMBL/GenBank/DDBJ databases">
        <title>Complete Genome Sequence of Propionibacterium acidipropionici ATCC 55737.</title>
        <authorList>
            <person name="Luna Flores C.H."/>
            <person name="Nielsen L.K."/>
            <person name="Marcellin E."/>
        </authorList>
    </citation>
    <scope>NUCLEOTIDE SEQUENCE [LARGE SCALE GENOMIC DNA]</scope>
    <source>
        <strain evidence="3 5">ATCC 55737</strain>
    </source>
</reference>
<name>A0A142KED5_9ACTN</name>
<evidence type="ECO:0000313" key="3">
    <source>
        <dbReference type="EMBL" id="AMS04473.1"/>
    </source>
</evidence>
<dbReference type="Pfam" id="PF22525">
    <property type="entry name" value="H2TH_5"/>
    <property type="match status" value="1"/>
</dbReference>
<dbReference type="EMBL" id="CP015970">
    <property type="protein sequence ID" value="AOZ45966.1"/>
    <property type="molecule type" value="Genomic_DNA"/>
</dbReference>
<dbReference type="InterPro" id="IPR047806">
    <property type="entry name" value="IHF_actinobact"/>
</dbReference>
<dbReference type="GO" id="GO:0005840">
    <property type="term" value="C:ribosome"/>
    <property type="evidence" value="ECO:0007669"/>
    <property type="project" value="UniProtKB-KW"/>
</dbReference>
<feature type="domain" description="Integration host factor-like helix-two turn-helix" evidence="2">
    <location>
        <begin position="32"/>
        <end position="102"/>
    </location>
</feature>
<dbReference type="NCBIfam" id="NF041260">
    <property type="entry name" value="actino_IHF"/>
    <property type="match status" value="1"/>
</dbReference>
<feature type="region of interest" description="Disordered" evidence="1">
    <location>
        <begin position="88"/>
        <end position="107"/>
    </location>
</feature>
<evidence type="ECO:0000259" key="2">
    <source>
        <dbReference type="Pfam" id="PF22525"/>
    </source>
</evidence>
<dbReference type="KEGG" id="aaci:ASQ49_12710"/>
<protein>
    <submittedName>
        <fullName evidence="3">30S ribosomal protein S13</fullName>
    </submittedName>
</protein>
<dbReference type="GO" id="GO:0003676">
    <property type="term" value="F:nucleic acid binding"/>
    <property type="evidence" value="ECO:0007669"/>
    <property type="project" value="InterPro"/>
</dbReference>
<dbReference type="Proteomes" id="UP000178666">
    <property type="component" value="Chromosome"/>
</dbReference>
<keyword evidence="3" id="KW-0687">Ribonucleoprotein</keyword>
<dbReference type="GeneID" id="88085867"/>